<sequence>EFVLLNPDSSKNLTFEESYKVDDEDGGRAAHCVLKPFLSRTYSEEAYKDEGFIKDDTITVEVRFWIDHMEGIKILPRFDFTDSNDPRHDITLSIEGEKIYASQAAILAANSPFFNSLFYGDFKEKNKEEIELNDIDREEFLELLHVIYPSRKPIRGDSAEYLLKLGDRFQIVNLIDSVEKFLINYNRSLSDMHVLRIADKYNLHALMERCLSNFETMEDFKSIEESSIFEDLSPKTSSSLLASRQFLSN</sequence>
<dbReference type="Gene3D" id="3.30.710.10">
    <property type="entry name" value="Potassium Channel Kv1.1, Chain A"/>
    <property type="match status" value="1"/>
</dbReference>
<dbReference type="SUPFAM" id="SSF54695">
    <property type="entry name" value="POZ domain"/>
    <property type="match status" value="1"/>
</dbReference>
<protein>
    <recommendedName>
        <fullName evidence="1">BTB domain-containing protein</fullName>
    </recommendedName>
</protein>
<dbReference type="Pfam" id="PF00651">
    <property type="entry name" value="BTB"/>
    <property type="match status" value="1"/>
</dbReference>
<evidence type="ECO:0000313" key="3">
    <source>
        <dbReference type="Proteomes" id="UP001328107"/>
    </source>
</evidence>
<dbReference type="InterPro" id="IPR011333">
    <property type="entry name" value="SKP1/BTB/POZ_sf"/>
</dbReference>
<proteinExistence type="predicted"/>
<dbReference type="CDD" id="cd18186">
    <property type="entry name" value="BTB_POZ_ZBTB_KLHL-like"/>
    <property type="match status" value="1"/>
</dbReference>
<evidence type="ECO:0000313" key="2">
    <source>
        <dbReference type="EMBL" id="GMR54597.1"/>
    </source>
</evidence>
<feature type="non-terminal residue" evidence="2">
    <location>
        <position position="249"/>
    </location>
</feature>
<organism evidence="2 3">
    <name type="scientific">Pristionchus mayeri</name>
    <dbReference type="NCBI Taxonomy" id="1317129"/>
    <lineage>
        <taxon>Eukaryota</taxon>
        <taxon>Metazoa</taxon>
        <taxon>Ecdysozoa</taxon>
        <taxon>Nematoda</taxon>
        <taxon>Chromadorea</taxon>
        <taxon>Rhabditida</taxon>
        <taxon>Rhabditina</taxon>
        <taxon>Diplogasteromorpha</taxon>
        <taxon>Diplogasteroidea</taxon>
        <taxon>Neodiplogasteridae</taxon>
        <taxon>Pristionchus</taxon>
    </lineage>
</organism>
<accession>A0AAN5I6Q1</accession>
<dbReference type="InterPro" id="IPR000210">
    <property type="entry name" value="BTB/POZ_dom"/>
</dbReference>
<dbReference type="EMBL" id="BTRK01000005">
    <property type="protein sequence ID" value="GMR54597.1"/>
    <property type="molecule type" value="Genomic_DNA"/>
</dbReference>
<dbReference type="PANTHER" id="PTHR47022">
    <property type="entry name" value="BTB AND MATH DOMAIN-CONTAINING PROTEIN 36-RELATED"/>
    <property type="match status" value="1"/>
</dbReference>
<feature type="non-terminal residue" evidence="2">
    <location>
        <position position="1"/>
    </location>
</feature>
<comment type="caution">
    <text evidence="2">The sequence shown here is derived from an EMBL/GenBank/DDBJ whole genome shotgun (WGS) entry which is preliminary data.</text>
</comment>
<evidence type="ECO:0000259" key="1">
    <source>
        <dbReference type="PROSITE" id="PS50097"/>
    </source>
</evidence>
<name>A0AAN5I6Q1_9BILA</name>
<reference evidence="3" key="1">
    <citation type="submission" date="2022-10" db="EMBL/GenBank/DDBJ databases">
        <title>Genome assembly of Pristionchus species.</title>
        <authorList>
            <person name="Yoshida K."/>
            <person name="Sommer R.J."/>
        </authorList>
    </citation>
    <scope>NUCLEOTIDE SEQUENCE [LARGE SCALE GENOMIC DNA]</scope>
    <source>
        <strain evidence="3">RS5460</strain>
    </source>
</reference>
<dbReference type="PROSITE" id="PS50097">
    <property type="entry name" value="BTB"/>
    <property type="match status" value="1"/>
</dbReference>
<dbReference type="PANTHER" id="PTHR47022:SF1">
    <property type="entry name" value="BTB AND MATH DOMAIN-CONTAINING PROTEIN 36-RELATED"/>
    <property type="match status" value="1"/>
</dbReference>
<gene>
    <name evidence="2" type="ORF">PMAYCL1PPCAC_24792</name>
</gene>
<feature type="domain" description="BTB" evidence="1">
    <location>
        <begin position="88"/>
        <end position="156"/>
    </location>
</feature>
<keyword evidence="3" id="KW-1185">Reference proteome</keyword>
<dbReference type="AlphaFoldDB" id="A0AAN5I6Q1"/>
<dbReference type="SMART" id="SM00225">
    <property type="entry name" value="BTB"/>
    <property type="match status" value="1"/>
</dbReference>
<dbReference type="Proteomes" id="UP001328107">
    <property type="component" value="Unassembled WGS sequence"/>
</dbReference>